<dbReference type="AlphaFoldDB" id="A0AAV6VYP9"/>
<name>A0AAV6VYP9_9ARAC</name>
<reference evidence="2 3" key="1">
    <citation type="journal article" date="2022" name="Nat. Ecol. Evol.">
        <title>A masculinizing supergene underlies an exaggerated male reproductive morph in a spider.</title>
        <authorList>
            <person name="Hendrickx F."/>
            <person name="De Corte Z."/>
            <person name="Sonet G."/>
            <person name="Van Belleghem S.M."/>
            <person name="Kostlbacher S."/>
            <person name="Vangestel C."/>
        </authorList>
    </citation>
    <scope>NUCLEOTIDE SEQUENCE [LARGE SCALE GENOMIC DNA]</scope>
    <source>
        <strain evidence="2">W744_W776</strain>
    </source>
</reference>
<feature type="compositionally biased region" description="Basic and acidic residues" evidence="1">
    <location>
        <begin position="1"/>
        <end position="20"/>
    </location>
</feature>
<sequence>MRDIEKENRDGTRTRNEIKHGPRTQSGKCDTIRRAQHLNEEVENRIYISACFFGGTSWKNSLFREEIKNIICFFSRPKLETVAGERVLVCKGEGAQKASRV</sequence>
<evidence type="ECO:0000313" key="2">
    <source>
        <dbReference type="EMBL" id="KAG8201839.1"/>
    </source>
</evidence>
<dbReference type="EMBL" id="JAFNEN010000002">
    <property type="protein sequence ID" value="KAG8201839.1"/>
    <property type="molecule type" value="Genomic_DNA"/>
</dbReference>
<comment type="caution">
    <text evidence="2">The sequence shown here is derived from an EMBL/GenBank/DDBJ whole genome shotgun (WGS) entry which is preliminary data.</text>
</comment>
<proteinExistence type="predicted"/>
<evidence type="ECO:0000313" key="3">
    <source>
        <dbReference type="Proteomes" id="UP000827092"/>
    </source>
</evidence>
<accession>A0AAV6VYP9</accession>
<evidence type="ECO:0000256" key="1">
    <source>
        <dbReference type="SAM" id="MobiDB-lite"/>
    </source>
</evidence>
<keyword evidence="3" id="KW-1185">Reference proteome</keyword>
<gene>
    <name evidence="2" type="ORF">JTE90_027319</name>
</gene>
<dbReference type="Proteomes" id="UP000827092">
    <property type="component" value="Unassembled WGS sequence"/>
</dbReference>
<organism evidence="2 3">
    <name type="scientific">Oedothorax gibbosus</name>
    <dbReference type="NCBI Taxonomy" id="931172"/>
    <lineage>
        <taxon>Eukaryota</taxon>
        <taxon>Metazoa</taxon>
        <taxon>Ecdysozoa</taxon>
        <taxon>Arthropoda</taxon>
        <taxon>Chelicerata</taxon>
        <taxon>Arachnida</taxon>
        <taxon>Araneae</taxon>
        <taxon>Araneomorphae</taxon>
        <taxon>Entelegynae</taxon>
        <taxon>Araneoidea</taxon>
        <taxon>Linyphiidae</taxon>
        <taxon>Erigoninae</taxon>
        <taxon>Oedothorax</taxon>
    </lineage>
</organism>
<feature type="region of interest" description="Disordered" evidence="1">
    <location>
        <begin position="1"/>
        <end position="27"/>
    </location>
</feature>
<protein>
    <submittedName>
        <fullName evidence="2">Uncharacterized protein</fullName>
    </submittedName>
</protein>